<keyword evidence="7" id="KW-1185">Reference proteome</keyword>
<dbReference type="GO" id="GO:0005737">
    <property type="term" value="C:cytoplasm"/>
    <property type="evidence" value="ECO:0007669"/>
    <property type="project" value="TreeGrafter"/>
</dbReference>
<reference evidence="6 7" key="1">
    <citation type="submission" date="2023-03" db="EMBL/GenBank/DDBJ databases">
        <title>Genome insight into feeding habits of ladybird beetles.</title>
        <authorList>
            <person name="Li H.-S."/>
            <person name="Huang Y.-H."/>
            <person name="Pang H."/>
        </authorList>
    </citation>
    <scope>NUCLEOTIDE SEQUENCE [LARGE SCALE GENOMIC DNA]</scope>
    <source>
        <strain evidence="6">SYSU_2023b</strain>
        <tissue evidence="6">Whole body</tissue>
    </source>
</reference>
<dbReference type="InterPro" id="IPR041609">
    <property type="entry name" value="PurL_linker"/>
</dbReference>
<dbReference type="EMBL" id="JARQZJ010000043">
    <property type="protein sequence ID" value="KAK9877749.1"/>
    <property type="molecule type" value="Genomic_DNA"/>
</dbReference>
<dbReference type="GO" id="GO:0006164">
    <property type="term" value="P:purine nucleotide biosynthetic process"/>
    <property type="evidence" value="ECO:0007669"/>
    <property type="project" value="TreeGrafter"/>
</dbReference>
<evidence type="ECO:0000259" key="5">
    <source>
        <dbReference type="Pfam" id="PF18072"/>
    </source>
</evidence>
<evidence type="ECO:0000256" key="4">
    <source>
        <dbReference type="SAM" id="Coils"/>
    </source>
</evidence>
<comment type="caution">
    <text evidence="6">The sequence shown here is derived from an EMBL/GenBank/DDBJ whole genome shotgun (WGS) entry which is preliminary data.</text>
</comment>
<dbReference type="Gene3D" id="1.10.8.750">
    <property type="entry name" value="Phosphoribosylformylglycinamidine synthase, linker domain"/>
    <property type="match status" value="1"/>
</dbReference>
<evidence type="ECO:0000313" key="6">
    <source>
        <dbReference type="EMBL" id="KAK9877749.1"/>
    </source>
</evidence>
<dbReference type="Pfam" id="PF18072">
    <property type="entry name" value="FGAR-AT_linker"/>
    <property type="match status" value="1"/>
</dbReference>
<keyword evidence="4" id="KW-0175">Coiled coil</keyword>
<dbReference type="GO" id="GO:0005524">
    <property type="term" value="F:ATP binding"/>
    <property type="evidence" value="ECO:0007669"/>
    <property type="project" value="UniProtKB-KW"/>
</dbReference>
<dbReference type="SUPFAM" id="SSF55326">
    <property type="entry name" value="PurM N-terminal domain-like"/>
    <property type="match status" value="1"/>
</dbReference>
<proteinExistence type="predicted"/>
<dbReference type="GO" id="GO:0004642">
    <property type="term" value="F:phosphoribosylformylglycinamidine synthase activity"/>
    <property type="evidence" value="ECO:0007669"/>
    <property type="project" value="TreeGrafter"/>
</dbReference>
<name>A0AAW1UAV6_9CUCU</name>
<dbReference type="SUPFAM" id="SSF109736">
    <property type="entry name" value="FGAM synthase PurL, linker domain"/>
    <property type="match status" value="1"/>
</dbReference>
<organism evidence="6 7">
    <name type="scientific">Henosepilachna vigintioctopunctata</name>
    <dbReference type="NCBI Taxonomy" id="420089"/>
    <lineage>
        <taxon>Eukaryota</taxon>
        <taxon>Metazoa</taxon>
        <taxon>Ecdysozoa</taxon>
        <taxon>Arthropoda</taxon>
        <taxon>Hexapoda</taxon>
        <taxon>Insecta</taxon>
        <taxon>Pterygota</taxon>
        <taxon>Neoptera</taxon>
        <taxon>Endopterygota</taxon>
        <taxon>Coleoptera</taxon>
        <taxon>Polyphaga</taxon>
        <taxon>Cucujiformia</taxon>
        <taxon>Coccinelloidea</taxon>
        <taxon>Coccinellidae</taxon>
        <taxon>Epilachninae</taxon>
        <taxon>Epilachnini</taxon>
        <taxon>Henosepilachna</taxon>
    </lineage>
</organism>
<dbReference type="Gene3D" id="3.30.1330.10">
    <property type="entry name" value="PurM-like, N-terminal domain"/>
    <property type="match status" value="1"/>
</dbReference>
<evidence type="ECO:0000313" key="7">
    <source>
        <dbReference type="Proteomes" id="UP001431783"/>
    </source>
</evidence>
<keyword evidence="1" id="KW-0436">Ligase</keyword>
<sequence>MLDEMKKSISEMIRENKELKKDRKVLKTRVACLEEELGKKALQDIDAELGLAFDEADLTYYTNLFKNVLKRNPTNVECFDMAQSNSEHSRHWFFKGKMIVDNKEYEDSLIVMIMKTQEHTNKNNVIKFSDNSSAIKGFTNANLRPVNAGKTSVFQSVITNSDLIFTSETHNFPTGVAPFSGATTGTGGRIRDVQCVGYCIAGTAGYYVGNLHIPG</sequence>
<feature type="coiled-coil region" evidence="4">
    <location>
        <begin position="2"/>
        <end position="36"/>
    </location>
</feature>
<protein>
    <recommendedName>
        <fullName evidence="5">Phosphoribosylformylglycinamidine synthase linker domain-containing protein</fullName>
    </recommendedName>
</protein>
<evidence type="ECO:0000256" key="2">
    <source>
        <dbReference type="ARBA" id="ARBA00022741"/>
    </source>
</evidence>
<evidence type="ECO:0000256" key="3">
    <source>
        <dbReference type="ARBA" id="ARBA00022840"/>
    </source>
</evidence>
<evidence type="ECO:0000256" key="1">
    <source>
        <dbReference type="ARBA" id="ARBA00022598"/>
    </source>
</evidence>
<dbReference type="InterPro" id="IPR036921">
    <property type="entry name" value="PurM-like_N_sf"/>
</dbReference>
<dbReference type="Proteomes" id="UP001431783">
    <property type="component" value="Unassembled WGS sequence"/>
</dbReference>
<keyword evidence="3" id="KW-0067">ATP-binding</keyword>
<keyword evidence="2" id="KW-0547">Nucleotide-binding</keyword>
<dbReference type="FunFam" id="1.10.8.750:FF:000001">
    <property type="entry name" value="Putative phosphoribosylformylglycinamidine synthase"/>
    <property type="match status" value="1"/>
</dbReference>
<dbReference type="PANTHER" id="PTHR10099:SF1">
    <property type="entry name" value="PHOSPHORIBOSYLFORMYLGLYCINAMIDINE SYNTHASE"/>
    <property type="match status" value="1"/>
</dbReference>
<accession>A0AAW1UAV6</accession>
<feature type="domain" description="Phosphoribosylformylglycinamidine synthase linker" evidence="5">
    <location>
        <begin position="42"/>
        <end position="91"/>
    </location>
</feature>
<gene>
    <name evidence="6" type="ORF">WA026_019429</name>
</gene>
<dbReference type="AlphaFoldDB" id="A0AAW1UAV6"/>
<dbReference type="PANTHER" id="PTHR10099">
    <property type="entry name" value="PHOSPHORIBOSYLFORMYLGLYCINAMIDINE SYNTHASE"/>
    <property type="match status" value="1"/>
</dbReference>